<dbReference type="Pfam" id="PF00702">
    <property type="entry name" value="Hydrolase"/>
    <property type="match status" value="1"/>
</dbReference>
<dbReference type="OrthoDB" id="40579at2759"/>
<accession>A0A9Q0CL16</accession>
<dbReference type="PANTHER" id="PTHR43885:SF1">
    <property type="entry name" value="SUPERFAMILY HYDROLASE, PUTATIVE (AFU_ORTHOLOGUE AFUA_4G13290)-RELATED"/>
    <property type="match status" value="1"/>
</dbReference>
<evidence type="ECO:0008006" key="3">
    <source>
        <dbReference type="Google" id="ProtNLM"/>
    </source>
</evidence>
<dbReference type="InterPro" id="IPR023198">
    <property type="entry name" value="PGP-like_dom2"/>
</dbReference>
<comment type="caution">
    <text evidence="1">The sequence shown here is derived from an EMBL/GenBank/DDBJ whole genome shotgun (WGS) entry which is preliminary data.</text>
</comment>
<proteinExistence type="predicted"/>
<reference evidence="1" key="1">
    <citation type="journal article" date="2022" name="Cell">
        <title>Repeat-based holocentromeres influence genome architecture and karyotype evolution.</title>
        <authorList>
            <person name="Hofstatter P.G."/>
            <person name="Thangavel G."/>
            <person name="Lux T."/>
            <person name="Neumann P."/>
            <person name="Vondrak T."/>
            <person name="Novak P."/>
            <person name="Zhang M."/>
            <person name="Costa L."/>
            <person name="Castellani M."/>
            <person name="Scott A."/>
            <person name="Toegelov H."/>
            <person name="Fuchs J."/>
            <person name="Mata-Sucre Y."/>
            <person name="Dias Y."/>
            <person name="Vanzela A.L.L."/>
            <person name="Huettel B."/>
            <person name="Almeida C.C.S."/>
            <person name="Simkova H."/>
            <person name="Souza G."/>
            <person name="Pedrosa-Harand A."/>
            <person name="Macas J."/>
            <person name="Mayer K.F.X."/>
            <person name="Houben A."/>
            <person name="Marques A."/>
        </authorList>
    </citation>
    <scope>NUCLEOTIDE SEQUENCE</scope>
    <source>
        <strain evidence="1">RhyBre1mFocal</strain>
    </source>
</reference>
<name>A0A9Q0CL16_9POAL</name>
<evidence type="ECO:0000313" key="1">
    <source>
        <dbReference type="EMBL" id="KAJ1695942.1"/>
    </source>
</evidence>
<dbReference type="InterPro" id="IPR023214">
    <property type="entry name" value="HAD_sf"/>
</dbReference>
<gene>
    <name evidence="1" type="ORF">LUZ63_012640</name>
</gene>
<dbReference type="Proteomes" id="UP001151287">
    <property type="component" value="Unassembled WGS sequence"/>
</dbReference>
<evidence type="ECO:0000313" key="2">
    <source>
        <dbReference type="Proteomes" id="UP001151287"/>
    </source>
</evidence>
<organism evidence="1 2">
    <name type="scientific">Rhynchospora breviuscula</name>
    <dbReference type="NCBI Taxonomy" id="2022672"/>
    <lineage>
        <taxon>Eukaryota</taxon>
        <taxon>Viridiplantae</taxon>
        <taxon>Streptophyta</taxon>
        <taxon>Embryophyta</taxon>
        <taxon>Tracheophyta</taxon>
        <taxon>Spermatophyta</taxon>
        <taxon>Magnoliopsida</taxon>
        <taxon>Liliopsida</taxon>
        <taxon>Poales</taxon>
        <taxon>Cyperaceae</taxon>
        <taxon>Cyperoideae</taxon>
        <taxon>Rhynchosporeae</taxon>
        <taxon>Rhynchospora</taxon>
    </lineage>
</organism>
<dbReference type="InterPro" id="IPR036412">
    <property type="entry name" value="HAD-like_sf"/>
</dbReference>
<dbReference type="Gene3D" id="1.10.150.240">
    <property type="entry name" value="Putative phosphatase, domain 2"/>
    <property type="match status" value="1"/>
</dbReference>
<dbReference type="EMBL" id="JAMQYH010000003">
    <property type="protein sequence ID" value="KAJ1695942.1"/>
    <property type="molecule type" value="Genomic_DNA"/>
</dbReference>
<dbReference type="PANTHER" id="PTHR43885">
    <property type="entry name" value="HALOACID DEHALOGENASE-LIKE HYDROLASE"/>
    <property type="match status" value="1"/>
</dbReference>
<dbReference type="Gene3D" id="3.40.50.1000">
    <property type="entry name" value="HAD superfamily/HAD-like"/>
    <property type="match status" value="1"/>
</dbReference>
<sequence>MFGPDHFTWASLLFSSSLGYYRLPVPAERERESMELEAGSKSDGNSKKRVLVTFDIDGTLIVSTGLNSNRLHRQAFAYALQQVFGINDASIDVIPHHGSTDPAILLNTAVYYGISSDLAAEKLPEMKSKMVEYAINNAKHVGEGLEVIPGVDSLLDVLSSKNVHVGLVTGNLEDIAWIKMEGLGLRKHFSVPNFGGFGSDNIDRGELVKIAAARAEKLFPGGFDLRVHVGDTPNDIKAAEFGGALAVGVCTGVFSRAELEIASNGTAIILPDLTDFKGFVHLLGF</sequence>
<dbReference type="SUPFAM" id="SSF56784">
    <property type="entry name" value="HAD-like"/>
    <property type="match status" value="1"/>
</dbReference>
<keyword evidence="2" id="KW-1185">Reference proteome</keyword>
<protein>
    <recommendedName>
        <fullName evidence="3">HAD family hydrolase</fullName>
    </recommendedName>
</protein>
<dbReference type="AlphaFoldDB" id="A0A9Q0CL16"/>